<feature type="compositionally biased region" description="Polar residues" evidence="1">
    <location>
        <begin position="40"/>
        <end position="58"/>
    </location>
</feature>
<feature type="compositionally biased region" description="Basic residues" evidence="1">
    <location>
        <begin position="410"/>
        <end position="420"/>
    </location>
</feature>
<proteinExistence type="predicted"/>
<feature type="region of interest" description="Disordered" evidence="1">
    <location>
        <begin position="1"/>
        <end position="125"/>
    </location>
</feature>
<feature type="compositionally biased region" description="Basic residues" evidence="1">
    <location>
        <begin position="149"/>
        <end position="162"/>
    </location>
</feature>
<reference evidence="2" key="1">
    <citation type="journal article" date="2020" name="Stud. Mycol.">
        <title>101 Dothideomycetes genomes: a test case for predicting lifestyles and emergence of pathogens.</title>
        <authorList>
            <person name="Haridas S."/>
            <person name="Albert R."/>
            <person name="Binder M."/>
            <person name="Bloem J."/>
            <person name="Labutti K."/>
            <person name="Salamov A."/>
            <person name="Andreopoulos B."/>
            <person name="Baker S."/>
            <person name="Barry K."/>
            <person name="Bills G."/>
            <person name="Bluhm B."/>
            <person name="Cannon C."/>
            <person name="Castanera R."/>
            <person name="Culley D."/>
            <person name="Daum C."/>
            <person name="Ezra D."/>
            <person name="Gonzalez J."/>
            <person name="Henrissat B."/>
            <person name="Kuo A."/>
            <person name="Liang C."/>
            <person name="Lipzen A."/>
            <person name="Lutzoni F."/>
            <person name="Magnuson J."/>
            <person name="Mondo S."/>
            <person name="Nolan M."/>
            <person name="Ohm R."/>
            <person name="Pangilinan J."/>
            <person name="Park H.-J."/>
            <person name="Ramirez L."/>
            <person name="Alfaro M."/>
            <person name="Sun H."/>
            <person name="Tritt A."/>
            <person name="Yoshinaga Y."/>
            <person name="Zwiers L.-H."/>
            <person name="Turgeon B."/>
            <person name="Goodwin S."/>
            <person name="Spatafora J."/>
            <person name="Crous P."/>
            <person name="Grigoriev I."/>
        </authorList>
    </citation>
    <scope>NUCLEOTIDE SEQUENCE</scope>
    <source>
        <strain evidence="2">CBS 379.55</strain>
    </source>
</reference>
<feature type="compositionally biased region" description="Basic and acidic residues" evidence="1">
    <location>
        <begin position="218"/>
        <end position="239"/>
    </location>
</feature>
<keyword evidence="3" id="KW-1185">Reference proteome</keyword>
<evidence type="ECO:0000313" key="3">
    <source>
        <dbReference type="Proteomes" id="UP000800097"/>
    </source>
</evidence>
<feature type="compositionally biased region" description="Polar residues" evidence="1">
    <location>
        <begin position="109"/>
        <end position="118"/>
    </location>
</feature>
<protein>
    <submittedName>
        <fullName evidence="2">Uncharacterized protein</fullName>
    </submittedName>
</protein>
<feature type="compositionally biased region" description="Low complexity" evidence="1">
    <location>
        <begin position="96"/>
        <end position="108"/>
    </location>
</feature>
<dbReference type="OrthoDB" id="3946385at2759"/>
<feature type="region of interest" description="Disordered" evidence="1">
    <location>
        <begin position="137"/>
        <end position="286"/>
    </location>
</feature>
<feature type="compositionally biased region" description="Low complexity" evidence="1">
    <location>
        <begin position="331"/>
        <end position="352"/>
    </location>
</feature>
<sequence length="465" mass="50492">MPGSAGKIMPDKQQQKPSKANTAEGKTTISTAPRPRTADAQESNADTTTMNGASANPNRTRRRPRKLNKEPPSSLKLDQTRPPSQSQSQPQPPAASTPTALPPSTKASNPHTPTTSATGELEALESRVRGLEAKVEELYKAGRAARGVRSPRRRGKGSRRNYSKVQVGDVDTGTSAAAEQSGKVVGGFEKDAEHGRDDGTVHADMEREAEEEEEEAKNEELVRLEGELAVARRDLESYQRPRQSRRRRSTRLDEPPEGQGEEEDLVEEIPRVSSPGIQRRSQGGRQVTLIGSYRIPLPATVSMDDVRSIQSGVSAAQNVARSFLEQRRAAARTTGQTRSRPQQHRQQQQCSSAVPQHTTEADGKQSWAEWFGGYTMAISRAVRNIEAEAAIESSQSRIQSDGDAEGLSRKGAKVSPKKRTPAADSMAKLSTTKSGARSRQQRQSPSSKDPDIGGLNREAVQGLVS</sequence>
<name>A0A6A6JI96_WESOR</name>
<dbReference type="GeneID" id="54553448"/>
<dbReference type="AlphaFoldDB" id="A0A6A6JI96"/>
<feature type="compositionally biased region" description="Acidic residues" evidence="1">
    <location>
        <begin position="207"/>
        <end position="217"/>
    </location>
</feature>
<accession>A0A6A6JI96</accession>
<feature type="region of interest" description="Disordered" evidence="1">
    <location>
        <begin position="327"/>
        <end position="364"/>
    </location>
</feature>
<feature type="compositionally biased region" description="Acidic residues" evidence="1">
    <location>
        <begin position="255"/>
        <end position="267"/>
    </location>
</feature>
<feature type="compositionally biased region" description="Polar residues" evidence="1">
    <location>
        <begin position="15"/>
        <end position="31"/>
    </location>
</feature>
<feature type="compositionally biased region" description="Polar residues" evidence="1">
    <location>
        <begin position="275"/>
        <end position="285"/>
    </location>
</feature>
<organism evidence="2 3">
    <name type="scientific">Westerdykella ornata</name>
    <dbReference type="NCBI Taxonomy" id="318751"/>
    <lineage>
        <taxon>Eukaryota</taxon>
        <taxon>Fungi</taxon>
        <taxon>Dikarya</taxon>
        <taxon>Ascomycota</taxon>
        <taxon>Pezizomycotina</taxon>
        <taxon>Dothideomycetes</taxon>
        <taxon>Pleosporomycetidae</taxon>
        <taxon>Pleosporales</taxon>
        <taxon>Sporormiaceae</taxon>
        <taxon>Westerdykella</taxon>
    </lineage>
</organism>
<dbReference type="RefSeq" id="XP_033653909.1">
    <property type="nucleotide sequence ID" value="XM_033800273.1"/>
</dbReference>
<feature type="region of interest" description="Disordered" evidence="1">
    <location>
        <begin position="391"/>
        <end position="465"/>
    </location>
</feature>
<dbReference type="Proteomes" id="UP000800097">
    <property type="component" value="Unassembled WGS sequence"/>
</dbReference>
<dbReference type="EMBL" id="ML986493">
    <property type="protein sequence ID" value="KAF2276370.1"/>
    <property type="molecule type" value="Genomic_DNA"/>
</dbReference>
<feature type="compositionally biased region" description="Low complexity" evidence="1">
    <location>
        <begin position="437"/>
        <end position="447"/>
    </location>
</feature>
<feature type="compositionally biased region" description="Low complexity" evidence="1">
    <location>
        <begin position="80"/>
        <end position="89"/>
    </location>
</feature>
<evidence type="ECO:0000313" key="2">
    <source>
        <dbReference type="EMBL" id="KAF2276370.1"/>
    </source>
</evidence>
<gene>
    <name evidence="2" type="ORF">EI97DRAFT_450220</name>
</gene>
<feature type="compositionally biased region" description="Basic and acidic residues" evidence="1">
    <location>
        <begin position="188"/>
        <end position="206"/>
    </location>
</feature>
<evidence type="ECO:0000256" key="1">
    <source>
        <dbReference type="SAM" id="MobiDB-lite"/>
    </source>
</evidence>